<dbReference type="Proteomes" id="UP001295684">
    <property type="component" value="Unassembled WGS sequence"/>
</dbReference>
<keyword evidence="4" id="KW-1185">Reference proteome</keyword>
<feature type="region of interest" description="Disordered" evidence="1">
    <location>
        <begin position="283"/>
        <end position="305"/>
    </location>
</feature>
<feature type="compositionally biased region" description="Basic and acidic residues" evidence="1">
    <location>
        <begin position="372"/>
        <end position="381"/>
    </location>
</feature>
<dbReference type="EMBL" id="CAMPGE010023896">
    <property type="protein sequence ID" value="CAI2381773.1"/>
    <property type="molecule type" value="Genomic_DNA"/>
</dbReference>
<evidence type="ECO:0000259" key="2">
    <source>
        <dbReference type="Pfam" id="PF04802"/>
    </source>
</evidence>
<feature type="domain" description="Serine/threonine-protein phosphatase 4 regulatory subunit 3-like central" evidence="2">
    <location>
        <begin position="13"/>
        <end position="228"/>
    </location>
</feature>
<sequence>MTQKGFRILINDVENSKSSSILHRLAFCVLNTSNEDFYQLIFQLLKLLITPPLYSAKSNICAKNLFNICVRCFLNYYITYLKFSGDGQQLDSRAVKMIHYITDLTAHFLKHMNCEPLRDCLIQDDLLKKIFENFDSSPLWVKNTMVQVIKYGVQCGAENFDDYLISTGVFEHLISVVSASNGKKNMLVCTIWSVFRDISKRENPSLAIKICENYHGMVNTIVLCDIMCPLMQIASKCTAAGTSVPHICTESSEDFQDPPESEREDSLNFEDESIMTCERRNASKRKRINSYSKGQREKKESFERNRKRFKSMAFEEENLLPKEKKKAKSFKLGLTKCDKKNQNAHREEEKDFKMRSNETPNSSNSDSLQLDAKMEEKETSS</sequence>
<gene>
    <name evidence="3" type="ORF">ECRASSUSDP1_LOCUS23237</name>
</gene>
<reference evidence="3" key="1">
    <citation type="submission" date="2023-07" db="EMBL/GenBank/DDBJ databases">
        <authorList>
            <consortium name="AG Swart"/>
            <person name="Singh M."/>
            <person name="Singh A."/>
            <person name="Seah K."/>
            <person name="Emmerich C."/>
        </authorList>
    </citation>
    <scope>NUCLEOTIDE SEQUENCE</scope>
    <source>
        <strain evidence="3">DP1</strain>
    </source>
</reference>
<accession>A0AAD2D6X7</accession>
<protein>
    <recommendedName>
        <fullName evidence="2">Serine/threonine-protein phosphatase 4 regulatory subunit 3-like central domain-containing protein</fullName>
    </recommendedName>
</protein>
<proteinExistence type="predicted"/>
<feature type="region of interest" description="Disordered" evidence="1">
    <location>
        <begin position="328"/>
        <end position="381"/>
    </location>
</feature>
<name>A0AAD2D6X7_EUPCR</name>
<feature type="region of interest" description="Disordered" evidence="1">
    <location>
        <begin position="250"/>
        <end position="270"/>
    </location>
</feature>
<feature type="compositionally biased region" description="Basic and acidic residues" evidence="1">
    <location>
        <begin position="336"/>
        <end position="356"/>
    </location>
</feature>
<dbReference type="Pfam" id="PF04802">
    <property type="entry name" value="PP4R3"/>
    <property type="match status" value="1"/>
</dbReference>
<comment type="caution">
    <text evidence="3">The sequence shown here is derived from an EMBL/GenBank/DDBJ whole genome shotgun (WGS) entry which is preliminary data.</text>
</comment>
<dbReference type="InterPro" id="IPR006887">
    <property type="entry name" value="P4R3-like_central_dom"/>
</dbReference>
<evidence type="ECO:0000313" key="4">
    <source>
        <dbReference type="Proteomes" id="UP001295684"/>
    </source>
</evidence>
<evidence type="ECO:0000313" key="3">
    <source>
        <dbReference type="EMBL" id="CAI2381773.1"/>
    </source>
</evidence>
<organism evidence="3 4">
    <name type="scientific">Euplotes crassus</name>
    <dbReference type="NCBI Taxonomy" id="5936"/>
    <lineage>
        <taxon>Eukaryota</taxon>
        <taxon>Sar</taxon>
        <taxon>Alveolata</taxon>
        <taxon>Ciliophora</taxon>
        <taxon>Intramacronucleata</taxon>
        <taxon>Spirotrichea</taxon>
        <taxon>Hypotrichia</taxon>
        <taxon>Euplotida</taxon>
        <taxon>Euplotidae</taxon>
        <taxon>Moneuplotes</taxon>
    </lineage>
</organism>
<feature type="compositionally biased region" description="Polar residues" evidence="1">
    <location>
        <begin position="357"/>
        <end position="368"/>
    </location>
</feature>
<dbReference type="AlphaFoldDB" id="A0AAD2D6X7"/>
<evidence type="ECO:0000256" key="1">
    <source>
        <dbReference type="SAM" id="MobiDB-lite"/>
    </source>
</evidence>
<feature type="compositionally biased region" description="Basic and acidic residues" evidence="1">
    <location>
        <begin position="294"/>
        <end position="304"/>
    </location>
</feature>